<proteinExistence type="predicted"/>
<evidence type="ECO:0000313" key="5">
    <source>
        <dbReference type="Proteomes" id="UP000078555"/>
    </source>
</evidence>
<organism evidence="2 4">
    <name type="scientific">Plasmodium ovale wallikeri</name>
    <dbReference type="NCBI Taxonomy" id="864142"/>
    <lineage>
        <taxon>Eukaryota</taxon>
        <taxon>Sar</taxon>
        <taxon>Alveolata</taxon>
        <taxon>Apicomplexa</taxon>
        <taxon>Aconoidasida</taxon>
        <taxon>Haemosporida</taxon>
        <taxon>Plasmodiidae</taxon>
        <taxon>Plasmodium</taxon>
        <taxon>Plasmodium (Plasmodium)</taxon>
    </lineage>
</organism>
<evidence type="ECO:0000256" key="1">
    <source>
        <dbReference type="SAM" id="MobiDB-lite"/>
    </source>
</evidence>
<keyword evidence="5" id="KW-1185">Reference proteome</keyword>
<name>A0A1A8YQL6_PLAOA</name>
<sequence length="72" mass="7868">MGCTQSKANEPRDPTKNDVAKQNSNEGEKELMSESSQSIERPTNNRKQLDVKPPPVKAVPKVAPKAIPKKGN</sequence>
<reference evidence="4 5" key="1">
    <citation type="submission" date="2016-05" db="EMBL/GenBank/DDBJ databases">
        <authorList>
            <person name="Naeem Raeece"/>
        </authorList>
    </citation>
    <scope>NUCLEOTIDE SEQUENCE [LARGE SCALE GENOMIC DNA]</scope>
</reference>
<protein>
    <submittedName>
        <fullName evidence="2">Uncharacterized protein</fullName>
    </submittedName>
</protein>
<accession>A0A1A8YQL6</accession>
<feature type="compositionally biased region" description="Polar residues" evidence="1">
    <location>
        <begin position="33"/>
        <end position="46"/>
    </location>
</feature>
<dbReference type="Proteomes" id="UP000078555">
    <property type="component" value="Unassembled WGS sequence"/>
</dbReference>
<gene>
    <name evidence="3" type="ORF">POVWA1_076440</name>
    <name evidence="2" type="ORF">POVWA2_016650</name>
</gene>
<dbReference type="EMBL" id="FLRD01001096">
    <property type="protein sequence ID" value="SBT56489.1"/>
    <property type="molecule type" value="Genomic_DNA"/>
</dbReference>
<dbReference type="EMBL" id="FLRE01000066">
    <property type="protein sequence ID" value="SBT33790.1"/>
    <property type="molecule type" value="Genomic_DNA"/>
</dbReference>
<reference evidence="2" key="2">
    <citation type="submission" date="2016-05" db="EMBL/GenBank/DDBJ databases">
        <authorList>
            <person name="Lavstsen T."/>
            <person name="Jespersen J.S."/>
        </authorList>
    </citation>
    <scope>NUCLEOTIDE SEQUENCE [LARGE SCALE GENOMIC DNA]</scope>
</reference>
<evidence type="ECO:0000313" key="4">
    <source>
        <dbReference type="Proteomes" id="UP000078550"/>
    </source>
</evidence>
<dbReference type="Proteomes" id="UP000078550">
    <property type="component" value="Unassembled WGS sequence"/>
</dbReference>
<feature type="region of interest" description="Disordered" evidence="1">
    <location>
        <begin position="1"/>
        <end position="72"/>
    </location>
</feature>
<evidence type="ECO:0000313" key="3">
    <source>
        <dbReference type="EMBL" id="SBT56489.1"/>
    </source>
</evidence>
<dbReference type="AlphaFoldDB" id="A0A1A8YQL6"/>
<evidence type="ECO:0000313" key="2">
    <source>
        <dbReference type="EMBL" id="SBT33790.1"/>
    </source>
</evidence>
<feature type="compositionally biased region" description="Basic and acidic residues" evidence="1">
    <location>
        <begin position="9"/>
        <end position="19"/>
    </location>
</feature>